<dbReference type="AlphaFoldDB" id="A0A9K3PS71"/>
<dbReference type="Proteomes" id="UP000693970">
    <property type="component" value="Unassembled WGS sequence"/>
</dbReference>
<evidence type="ECO:0000256" key="2">
    <source>
        <dbReference type="SAM" id="Phobius"/>
    </source>
</evidence>
<organism evidence="3 4">
    <name type="scientific">Nitzschia inconspicua</name>
    <dbReference type="NCBI Taxonomy" id="303405"/>
    <lineage>
        <taxon>Eukaryota</taxon>
        <taxon>Sar</taxon>
        <taxon>Stramenopiles</taxon>
        <taxon>Ochrophyta</taxon>
        <taxon>Bacillariophyta</taxon>
        <taxon>Bacillariophyceae</taxon>
        <taxon>Bacillariophycidae</taxon>
        <taxon>Bacillariales</taxon>
        <taxon>Bacillariaceae</taxon>
        <taxon>Nitzschia</taxon>
    </lineage>
</organism>
<sequence>MFSFLCSYWQVLYGTIIYLLSFVWNKRFQGKPVAEVLGFVGVTNGIWFVFHLFALYASYQMLLHKDCTRVFLMIFFCKMAARMSGNKLVTVAVAGTVAMVGLGAVYVPFFADRDKLRGLHEEATPPTSAMLAQEIKKLQQEGILKGDDDDNDHATTAAAQQQQRHHQERPKAPGSMWKQFK</sequence>
<keyword evidence="2" id="KW-1133">Transmembrane helix</keyword>
<comment type="caution">
    <text evidence="3">The sequence shown here is derived from an EMBL/GenBank/DDBJ whole genome shotgun (WGS) entry which is preliminary data.</text>
</comment>
<dbReference type="EMBL" id="JAGRRH010000014">
    <property type="protein sequence ID" value="KAG7357895.1"/>
    <property type="molecule type" value="Genomic_DNA"/>
</dbReference>
<keyword evidence="2" id="KW-0472">Membrane</keyword>
<evidence type="ECO:0000313" key="4">
    <source>
        <dbReference type="Proteomes" id="UP000693970"/>
    </source>
</evidence>
<keyword evidence="2" id="KW-0812">Transmembrane</keyword>
<feature type="transmembrane region" description="Helical" evidence="2">
    <location>
        <begin position="6"/>
        <end position="24"/>
    </location>
</feature>
<feature type="transmembrane region" description="Helical" evidence="2">
    <location>
        <begin position="88"/>
        <end position="111"/>
    </location>
</feature>
<protein>
    <submittedName>
        <fullName evidence="3">Uncharacterized protein</fullName>
    </submittedName>
</protein>
<gene>
    <name evidence="3" type="ORF">IV203_014482</name>
</gene>
<accession>A0A9K3PS71</accession>
<keyword evidence="4" id="KW-1185">Reference proteome</keyword>
<evidence type="ECO:0000313" key="3">
    <source>
        <dbReference type="EMBL" id="KAG7357895.1"/>
    </source>
</evidence>
<feature type="region of interest" description="Disordered" evidence="1">
    <location>
        <begin position="142"/>
        <end position="181"/>
    </location>
</feature>
<dbReference type="OrthoDB" id="496634at2759"/>
<reference evidence="3" key="1">
    <citation type="journal article" date="2021" name="Sci. Rep.">
        <title>Diploid genomic architecture of Nitzschia inconspicua, an elite biomass production diatom.</title>
        <authorList>
            <person name="Oliver A."/>
            <person name="Podell S."/>
            <person name="Pinowska A."/>
            <person name="Traller J.C."/>
            <person name="Smith S.R."/>
            <person name="McClure R."/>
            <person name="Beliaev A."/>
            <person name="Bohutskyi P."/>
            <person name="Hill E.A."/>
            <person name="Rabines A."/>
            <person name="Zheng H."/>
            <person name="Allen L.Z."/>
            <person name="Kuo A."/>
            <person name="Grigoriev I.V."/>
            <person name="Allen A.E."/>
            <person name="Hazlebeck D."/>
            <person name="Allen E.E."/>
        </authorList>
    </citation>
    <scope>NUCLEOTIDE SEQUENCE</scope>
    <source>
        <strain evidence="3">Hildebrandi</strain>
    </source>
</reference>
<reference evidence="3" key="2">
    <citation type="submission" date="2021-04" db="EMBL/GenBank/DDBJ databases">
        <authorList>
            <person name="Podell S."/>
        </authorList>
    </citation>
    <scope>NUCLEOTIDE SEQUENCE</scope>
    <source>
        <strain evidence="3">Hildebrandi</strain>
    </source>
</reference>
<feature type="transmembrane region" description="Helical" evidence="2">
    <location>
        <begin position="36"/>
        <end position="56"/>
    </location>
</feature>
<name>A0A9K3PS71_9STRA</name>
<evidence type="ECO:0000256" key="1">
    <source>
        <dbReference type="SAM" id="MobiDB-lite"/>
    </source>
</evidence>
<proteinExistence type="predicted"/>